<dbReference type="CDD" id="cd04048">
    <property type="entry name" value="C2A_Copine"/>
    <property type="match status" value="1"/>
</dbReference>
<feature type="domain" description="C2" evidence="19">
    <location>
        <begin position="1"/>
        <end position="126"/>
    </location>
</feature>
<dbReference type="FunFam" id="2.60.40.150:FF:000042">
    <property type="entry name" value="Copine 3"/>
    <property type="match status" value="1"/>
</dbReference>
<dbReference type="GO" id="GO:0005544">
    <property type="term" value="F:calcium-dependent phospholipid binding"/>
    <property type="evidence" value="ECO:0007669"/>
    <property type="project" value="InterPro"/>
</dbReference>
<evidence type="ECO:0000256" key="6">
    <source>
        <dbReference type="ARBA" id="ARBA00022475"/>
    </source>
</evidence>
<evidence type="ECO:0000256" key="11">
    <source>
        <dbReference type="ARBA" id="ARBA00022837"/>
    </source>
</evidence>
<dbReference type="PANTHER" id="PTHR10857:SF106">
    <property type="entry name" value="C2 DOMAIN-CONTAINING PROTEIN"/>
    <property type="match status" value="1"/>
</dbReference>
<comment type="subunit">
    <text evidence="16">Monomer. Interacts with ERBB2 (preferentially with the tyrosine phosphorylated form); this interaction occurs at the cell membrane and is increased in a growth factor heregulin-dependent manner. Interacts with SHC1; this interaction may mediate the binding of CPNE3 with ERBB2. Interacts with RACK1.</text>
</comment>
<dbReference type="GO" id="GO:0071277">
    <property type="term" value="P:cellular response to calcium ion"/>
    <property type="evidence" value="ECO:0007669"/>
    <property type="project" value="UniProtKB-ARBA"/>
</dbReference>
<evidence type="ECO:0000256" key="18">
    <source>
        <dbReference type="ARBA" id="ARBA00076171"/>
    </source>
</evidence>
<evidence type="ECO:0000256" key="13">
    <source>
        <dbReference type="ARBA" id="ARBA00023136"/>
    </source>
</evidence>
<evidence type="ECO:0000256" key="14">
    <source>
        <dbReference type="ARBA" id="ARBA00023242"/>
    </source>
</evidence>
<dbReference type="InterPro" id="IPR035892">
    <property type="entry name" value="C2_domain_sf"/>
</dbReference>
<comment type="function">
    <text evidence="15">Calcium-dependent phospholipid-binding protein that plays a role in ERBB2-mediated tumor cell migration in response to growth factor heregulin stimulation.</text>
</comment>
<dbReference type="GO" id="GO:0046872">
    <property type="term" value="F:metal ion binding"/>
    <property type="evidence" value="ECO:0007669"/>
    <property type="project" value="UniProtKB-KW"/>
</dbReference>
<evidence type="ECO:0000256" key="9">
    <source>
        <dbReference type="ARBA" id="ARBA00022723"/>
    </source>
</evidence>
<dbReference type="EMBL" id="CAXKWB010015031">
    <property type="protein sequence ID" value="CAL4112498.1"/>
    <property type="molecule type" value="Genomic_DNA"/>
</dbReference>
<dbReference type="CDD" id="cd04047">
    <property type="entry name" value="C2B_Copine"/>
    <property type="match status" value="1"/>
</dbReference>
<dbReference type="GO" id="GO:0005925">
    <property type="term" value="C:focal adhesion"/>
    <property type="evidence" value="ECO:0007669"/>
    <property type="project" value="UniProtKB-SubCell"/>
</dbReference>
<dbReference type="PANTHER" id="PTHR10857">
    <property type="entry name" value="COPINE"/>
    <property type="match status" value="1"/>
</dbReference>
<sequence length="537" mass="59387">MNPPGSQGMAPYAMPKTTVEITVAAKNLRDRDLMSKSDPVCVLFVKELGHPDFCEIGRTEQIKNSLNPQWITKFTMEYRFEERQLLRFSVFDWDNEKTQTKHQDSLGSIEASLGEIMASMGSNGYNATLGKGSGSLEVTAREVSSSREVLTLNLIGNNLDKKDFMGKSDPFLIFYRTNQNGTHTSVHKTEVIKNTLNPVWKPVVIKVGDLSSSVNSTPASSSEELIKIECYDWDGDGSNDFIGECYTSFKQLLQEGGTSKTYPLINSKKKKKKSYKNSGELIVKGAGIHIEKTFLDYISDGVQIHFTLAVDFTASNGNPQSQSSLHFRHPGVDNQYSLAIKAVGEIILDYDTDKMIPALGFGGRVPPHGEVSHEFFLNGSVDNPHCHGVHGILEAYGRALSTVQLYGPTNFCPVINHVARIASSNQDKRNYYVLLIITDGIITDIPETKAALVNASLLPLSVIIIGVGKADFSQMNILDGDENRLSAQGRYAARDIVQFVELQKFIASNGMYSRELLAQNVLKEIPSQFLAYMKMVS</sequence>
<proteinExistence type="inferred from homology"/>
<evidence type="ECO:0000256" key="7">
    <source>
        <dbReference type="ARBA" id="ARBA00022490"/>
    </source>
</evidence>
<gene>
    <name evidence="20" type="ORF">MNOR_LOCUS19911</name>
</gene>
<dbReference type="InterPro" id="IPR045052">
    <property type="entry name" value="Copine"/>
</dbReference>
<comment type="similarity">
    <text evidence="5">Belongs to the copine family.</text>
</comment>
<protein>
    <recommendedName>
        <fullName evidence="17">Copine-3</fullName>
    </recommendedName>
    <alternativeName>
        <fullName evidence="18">Copine III</fullName>
    </alternativeName>
</protein>
<evidence type="ECO:0000256" key="8">
    <source>
        <dbReference type="ARBA" id="ARBA00022553"/>
    </source>
</evidence>
<dbReference type="InterPro" id="IPR002035">
    <property type="entry name" value="VWF_A"/>
</dbReference>
<comment type="subcellular location">
    <subcellularLocation>
        <location evidence="3">Cell junction</location>
        <location evidence="3">Focal adhesion</location>
    </subcellularLocation>
    <subcellularLocation>
        <location evidence="2">Cell membrane</location>
    </subcellularLocation>
    <subcellularLocation>
        <location evidence="4">Cytoplasm</location>
    </subcellularLocation>
    <subcellularLocation>
        <location evidence="1">Nucleus</location>
    </subcellularLocation>
</comment>
<dbReference type="SMART" id="SM00239">
    <property type="entry name" value="C2"/>
    <property type="match status" value="2"/>
</dbReference>
<evidence type="ECO:0000256" key="16">
    <source>
        <dbReference type="ARBA" id="ARBA00065466"/>
    </source>
</evidence>
<keyword evidence="7" id="KW-0963">Cytoplasm</keyword>
<keyword evidence="12" id="KW-0965">Cell junction</keyword>
<dbReference type="AlphaFoldDB" id="A0AAV2R211"/>
<dbReference type="GO" id="GO:0005737">
    <property type="term" value="C:cytoplasm"/>
    <property type="evidence" value="ECO:0007669"/>
    <property type="project" value="UniProtKB-SubCell"/>
</dbReference>
<dbReference type="Pfam" id="PF00168">
    <property type="entry name" value="C2"/>
    <property type="match status" value="2"/>
</dbReference>
<evidence type="ECO:0000256" key="2">
    <source>
        <dbReference type="ARBA" id="ARBA00004236"/>
    </source>
</evidence>
<organism evidence="20 21">
    <name type="scientific">Meganyctiphanes norvegica</name>
    <name type="common">Northern krill</name>
    <name type="synonym">Thysanopoda norvegica</name>
    <dbReference type="NCBI Taxonomy" id="48144"/>
    <lineage>
        <taxon>Eukaryota</taxon>
        <taxon>Metazoa</taxon>
        <taxon>Ecdysozoa</taxon>
        <taxon>Arthropoda</taxon>
        <taxon>Crustacea</taxon>
        <taxon>Multicrustacea</taxon>
        <taxon>Malacostraca</taxon>
        <taxon>Eumalacostraca</taxon>
        <taxon>Eucarida</taxon>
        <taxon>Euphausiacea</taxon>
        <taxon>Euphausiidae</taxon>
        <taxon>Meganyctiphanes</taxon>
    </lineage>
</organism>
<keyword evidence="13" id="KW-0472">Membrane</keyword>
<dbReference type="InterPro" id="IPR036465">
    <property type="entry name" value="vWFA_dom_sf"/>
</dbReference>
<keyword evidence="11" id="KW-0106">Calcium</keyword>
<keyword evidence="8" id="KW-0597">Phosphoprotein</keyword>
<dbReference type="Proteomes" id="UP001497623">
    <property type="component" value="Unassembled WGS sequence"/>
</dbReference>
<dbReference type="SUPFAM" id="SSF49562">
    <property type="entry name" value="C2 domain (Calcium/lipid-binding domain, CaLB)"/>
    <property type="match status" value="2"/>
</dbReference>
<evidence type="ECO:0000256" key="10">
    <source>
        <dbReference type="ARBA" id="ARBA00022737"/>
    </source>
</evidence>
<accession>A0AAV2R211</accession>
<dbReference type="Pfam" id="PF07002">
    <property type="entry name" value="Copine"/>
    <property type="match status" value="1"/>
</dbReference>
<evidence type="ECO:0000256" key="4">
    <source>
        <dbReference type="ARBA" id="ARBA00004496"/>
    </source>
</evidence>
<reference evidence="20 21" key="1">
    <citation type="submission" date="2024-05" db="EMBL/GenBank/DDBJ databases">
        <authorList>
            <person name="Wallberg A."/>
        </authorList>
    </citation>
    <scope>NUCLEOTIDE SEQUENCE [LARGE SCALE GENOMIC DNA]</scope>
</reference>
<keyword evidence="14" id="KW-0539">Nucleus</keyword>
<dbReference type="FunFam" id="2.60.40.150:FF:000099">
    <property type="entry name" value="Copine 3"/>
    <property type="match status" value="1"/>
</dbReference>
<evidence type="ECO:0000256" key="17">
    <source>
        <dbReference type="ARBA" id="ARBA00074834"/>
    </source>
</evidence>
<evidence type="ECO:0000256" key="3">
    <source>
        <dbReference type="ARBA" id="ARBA00004246"/>
    </source>
</evidence>
<dbReference type="GO" id="GO:0005634">
    <property type="term" value="C:nucleus"/>
    <property type="evidence" value="ECO:0007669"/>
    <property type="project" value="UniProtKB-SubCell"/>
</dbReference>
<evidence type="ECO:0000256" key="15">
    <source>
        <dbReference type="ARBA" id="ARBA00058857"/>
    </source>
</evidence>
<evidence type="ECO:0000313" key="21">
    <source>
        <dbReference type="Proteomes" id="UP001497623"/>
    </source>
</evidence>
<dbReference type="InterPro" id="IPR010734">
    <property type="entry name" value="Copine_C"/>
</dbReference>
<feature type="domain" description="C2" evidence="19">
    <location>
        <begin position="130"/>
        <end position="262"/>
    </location>
</feature>
<dbReference type="Gene3D" id="2.60.40.150">
    <property type="entry name" value="C2 domain"/>
    <property type="match status" value="2"/>
</dbReference>
<evidence type="ECO:0000256" key="5">
    <source>
        <dbReference type="ARBA" id="ARBA00009048"/>
    </source>
</evidence>
<dbReference type="GO" id="GO:0005886">
    <property type="term" value="C:plasma membrane"/>
    <property type="evidence" value="ECO:0007669"/>
    <property type="project" value="UniProtKB-SubCell"/>
</dbReference>
<evidence type="ECO:0000259" key="19">
    <source>
        <dbReference type="PROSITE" id="PS50004"/>
    </source>
</evidence>
<dbReference type="InterPro" id="IPR037768">
    <property type="entry name" value="C2B_Copine"/>
</dbReference>
<keyword evidence="9" id="KW-0479">Metal-binding</keyword>
<dbReference type="InterPro" id="IPR000008">
    <property type="entry name" value="C2_dom"/>
</dbReference>
<evidence type="ECO:0000256" key="12">
    <source>
        <dbReference type="ARBA" id="ARBA00022949"/>
    </source>
</evidence>
<evidence type="ECO:0000256" key="1">
    <source>
        <dbReference type="ARBA" id="ARBA00004123"/>
    </source>
</evidence>
<evidence type="ECO:0000313" key="20">
    <source>
        <dbReference type="EMBL" id="CAL4112498.1"/>
    </source>
</evidence>
<keyword evidence="21" id="KW-1185">Reference proteome</keyword>
<comment type="caution">
    <text evidence="20">The sequence shown here is derived from an EMBL/GenBank/DDBJ whole genome shotgun (WGS) entry which is preliminary data.</text>
</comment>
<dbReference type="PROSITE" id="PS50004">
    <property type="entry name" value="C2"/>
    <property type="match status" value="2"/>
</dbReference>
<dbReference type="GO" id="GO:0032991">
    <property type="term" value="C:protein-containing complex"/>
    <property type="evidence" value="ECO:0007669"/>
    <property type="project" value="UniProtKB-ARBA"/>
</dbReference>
<dbReference type="SMART" id="SM00327">
    <property type="entry name" value="VWA"/>
    <property type="match status" value="1"/>
</dbReference>
<keyword evidence="6" id="KW-1003">Cell membrane</keyword>
<dbReference type="SUPFAM" id="SSF53300">
    <property type="entry name" value="vWA-like"/>
    <property type="match status" value="1"/>
</dbReference>
<name>A0AAV2R211_MEGNR</name>
<keyword evidence="10" id="KW-0677">Repeat</keyword>